<dbReference type="RefSeq" id="XP_022494829.1">
    <property type="nucleotide sequence ID" value="XM_022649209.1"/>
</dbReference>
<keyword evidence="3" id="KW-1185">Reference proteome</keyword>
<dbReference type="AlphaFoldDB" id="A0A178C2L5"/>
<evidence type="ECO:0000256" key="1">
    <source>
        <dbReference type="SAM" id="MobiDB-lite"/>
    </source>
</evidence>
<gene>
    <name evidence="2" type="ORF">AYO20_10954</name>
</gene>
<evidence type="ECO:0000313" key="3">
    <source>
        <dbReference type="Proteomes" id="UP000185904"/>
    </source>
</evidence>
<dbReference type="Proteomes" id="UP000185904">
    <property type="component" value="Unassembled WGS sequence"/>
</dbReference>
<organism evidence="2 3">
    <name type="scientific">Fonsecaea nubica</name>
    <dbReference type="NCBI Taxonomy" id="856822"/>
    <lineage>
        <taxon>Eukaryota</taxon>
        <taxon>Fungi</taxon>
        <taxon>Dikarya</taxon>
        <taxon>Ascomycota</taxon>
        <taxon>Pezizomycotina</taxon>
        <taxon>Eurotiomycetes</taxon>
        <taxon>Chaetothyriomycetidae</taxon>
        <taxon>Chaetothyriales</taxon>
        <taxon>Herpotrichiellaceae</taxon>
        <taxon>Fonsecaea</taxon>
    </lineage>
</organism>
<feature type="compositionally biased region" description="Basic and acidic residues" evidence="1">
    <location>
        <begin position="128"/>
        <end position="147"/>
    </location>
</feature>
<accession>A0A178C2L5</accession>
<dbReference type="GeneID" id="34594341"/>
<protein>
    <submittedName>
        <fullName evidence="2">Uncharacterized protein</fullName>
    </submittedName>
</protein>
<proteinExistence type="predicted"/>
<dbReference type="EMBL" id="LVCJ01000127">
    <property type="protein sequence ID" value="OAL23704.1"/>
    <property type="molecule type" value="Genomic_DNA"/>
</dbReference>
<evidence type="ECO:0000313" key="2">
    <source>
        <dbReference type="EMBL" id="OAL23704.1"/>
    </source>
</evidence>
<sequence length="173" mass="19363">MDRGVIDMRTKHSSISVIQGEDTDRGRDYTQAHRREDVREGAGRHVPGGESRAAVQYWMSLAQCYKRSSRLWIGNNQVETKGKVLKALEDNMLVMEKKVDCQPPLRVQVRESRGYVPTLVDMGVSVSDVDKSVRGEDSGLDQPDPRGGRYGLGQGSDILVQTWASGCRRNTNR</sequence>
<feature type="region of interest" description="Disordered" evidence="1">
    <location>
        <begin position="127"/>
        <end position="154"/>
    </location>
</feature>
<reference evidence="2 3" key="1">
    <citation type="submission" date="2016-03" db="EMBL/GenBank/DDBJ databases">
        <title>The draft genome sequence of Fonsecaea nubica causative agent of cutaneous subcutaneous infection in human host.</title>
        <authorList>
            <person name="Costa F."/>
            <person name="Sybren D.H."/>
            <person name="Raittz R.T."/>
            <person name="Weiss V.A."/>
            <person name="Leao A.C."/>
            <person name="Gomes R."/>
            <person name="De Souza E.M."/>
            <person name="Pedrosa F.O."/>
            <person name="Steffens M.B."/>
            <person name="Bombassaro A."/>
            <person name="Tadra-Sfeir M.Z."/>
            <person name="Moreno L.F."/>
            <person name="Najafzadeh M.J."/>
            <person name="Felipe M.S."/>
            <person name="Teixeira M."/>
            <person name="Sun J."/>
            <person name="Xi L."/>
            <person name="Castro M.A."/>
            <person name="Vicente V.A."/>
        </authorList>
    </citation>
    <scope>NUCLEOTIDE SEQUENCE [LARGE SCALE GENOMIC DNA]</scope>
    <source>
        <strain evidence="2 3">CBS 269.64</strain>
    </source>
</reference>
<comment type="caution">
    <text evidence="2">The sequence shown here is derived from an EMBL/GenBank/DDBJ whole genome shotgun (WGS) entry which is preliminary data.</text>
</comment>
<name>A0A178C2L5_9EURO</name>